<dbReference type="Gramene" id="OE9A006257T1">
    <property type="protein sequence ID" value="OE9A006257C1"/>
    <property type="gene ID" value="OE9A006257"/>
</dbReference>
<gene>
    <name evidence="1" type="ORF">OLEA9_A006257</name>
</gene>
<keyword evidence="2" id="KW-1185">Reference proteome</keyword>
<organism evidence="1 2">
    <name type="scientific">Olea europaea subsp. europaea</name>
    <dbReference type="NCBI Taxonomy" id="158383"/>
    <lineage>
        <taxon>Eukaryota</taxon>
        <taxon>Viridiplantae</taxon>
        <taxon>Streptophyta</taxon>
        <taxon>Embryophyta</taxon>
        <taxon>Tracheophyta</taxon>
        <taxon>Spermatophyta</taxon>
        <taxon>Magnoliopsida</taxon>
        <taxon>eudicotyledons</taxon>
        <taxon>Gunneridae</taxon>
        <taxon>Pentapetalae</taxon>
        <taxon>asterids</taxon>
        <taxon>lamiids</taxon>
        <taxon>Lamiales</taxon>
        <taxon>Oleaceae</taxon>
        <taxon>Oleeae</taxon>
        <taxon>Olea</taxon>
    </lineage>
</organism>
<dbReference type="OrthoDB" id="1721065at2759"/>
<proteinExistence type="predicted"/>
<sequence>MDTSTSGSSSTSQVSSTCTASSTRISKFKEQQAVKDLVEIKNDLERYLLETCEDIEKEEFDVLHCWKVHRSIKHCPNLQKMCWQFKCLRWLPKVLSIWGEEF</sequence>
<evidence type="ECO:0000313" key="2">
    <source>
        <dbReference type="Proteomes" id="UP000594638"/>
    </source>
</evidence>
<dbReference type="Proteomes" id="UP000594638">
    <property type="component" value="Unassembled WGS sequence"/>
</dbReference>
<dbReference type="EMBL" id="CACTIH010005443">
    <property type="protein sequence ID" value="CAA2992917.1"/>
    <property type="molecule type" value="Genomic_DNA"/>
</dbReference>
<dbReference type="AlphaFoldDB" id="A0A8S0SMU6"/>
<evidence type="ECO:0000313" key="1">
    <source>
        <dbReference type="EMBL" id="CAA2992917.1"/>
    </source>
</evidence>
<reference evidence="1 2" key="1">
    <citation type="submission" date="2019-12" db="EMBL/GenBank/DDBJ databases">
        <authorList>
            <person name="Alioto T."/>
            <person name="Alioto T."/>
            <person name="Gomez Garrido J."/>
        </authorList>
    </citation>
    <scope>NUCLEOTIDE SEQUENCE [LARGE SCALE GENOMIC DNA]</scope>
</reference>
<accession>A0A8S0SMU6</accession>
<protein>
    <submittedName>
        <fullName evidence="1">Uncharacterized protein</fullName>
    </submittedName>
</protein>
<comment type="caution">
    <text evidence="1">The sequence shown here is derived from an EMBL/GenBank/DDBJ whole genome shotgun (WGS) entry which is preliminary data.</text>
</comment>
<name>A0A8S0SMU6_OLEEU</name>